<keyword evidence="2" id="KW-0472">Membrane</keyword>
<feature type="transmembrane region" description="Helical" evidence="2">
    <location>
        <begin position="16"/>
        <end position="38"/>
    </location>
</feature>
<dbReference type="Proteomes" id="UP000527324">
    <property type="component" value="Unassembled WGS sequence"/>
</dbReference>
<evidence type="ECO:0000256" key="2">
    <source>
        <dbReference type="SAM" id="Phobius"/>
    </source>
</evidence>
<evidence type="ECO:0000313" key="4">
    <source>
        <dbReference type="Proteomes" id="UP000527324"/>
    </source>
</evidence>
<gene>
    <name evidence="3" type="ORF">GGQ93_001083</name>
</gene>
<sequence length="63" mass="6553">MQRTTDRLFTPAERRLALIAAVVVVAFTVLTLLTGGLVTPSAGGQMSRGVSDLPGVTDARPLS</sequence>
<dbReference type="EMBL" id="JACHOQ010000002">
    <property type="protein sequence ID" value="MBB5739381.1"/>
    <property type="molecule type" value="Genomic_DNA"/>
</dbReference>
<evidence type="ECO:0000256" key="1">
    <source>
        <dbReference type="SAM" id="MobiDB-lite"/>
    </source>
</evidence>
<evidence type="ECO:0000313" key="3">
    <source>
        <dbReference type="EMBL" id="MBB5739381.1"/>
    </source>
</evidence>
<feature type="region of interest" description="Disordered" evidence="1">
    <location>
        <begin position="39"/>
        <end position="63"/>
    </location>
</feature>
<comment type="caution">
    <text evidence="3">The sequence shown here is derived from an EMBL/GenBank/DDBJ whole genome shotgun (WGS) entry which is preliminary data.</text>
</comment>
<organism evidence="3 4">
    <name type="scientific">Brevundimonas aurantiaca</name>
    <dbReference type="NCBI Taxonomy" id="74316"/>
    <lineage>
        <taxon>Bacteria</taxon>
        <taxon>Pseudomonadati</taxon>
        <taxon>Pseudomonadota</taxon>
        <taxon>Alphaproteobacteria</taxon>
        <taxon>Caulobacterales</taxon>
        <taxon>Caulobacteraceae</taxon>
        <taxon>Brevundimonas</taxon>
    </lineage>
</organism>
<name>A0A7W9C5A1_9CAUL</name>
<keyword evidence="4" id="KW-1185">Reference proteome</keyword>
<dbReference type="RefSeq" id="WP_183215593.1">
    <property type="nucleotide sequence ID" value="NZ_CAJFZW010000040.1"/>
</dbReference>
<proteinExistence type="predicted"/>
<reference evidence="3 4" key="1">
    <citation type="submission" date="2020-08" db="EMBL/GenBank/DDBJ databases">
        <title>Genomic Encyclopedia of Type Strains, Phase IV (KMG-IV): sequencing the most valuable type-strain genomes for metagenomic binning, comparative biology and taxonomic classification.</title>
        <authorList>
            <person name="Goeker M."/>
        </authorList>
    </citation>
    <scope>NUCLEOTIDE SEQUENCE [LARGE SCALE GENOMIC DNA]</scope>
    <source>
        <strain evidence="3 4">DSM 4731</strain>
    </source>
</reference>
<accession>A0A7W9C5A1</accession>
<dbReference type="AlphaFoldDB" id="A0A7W9C5A1"/>
<keyword evidence="2" id="KW-0812">Transmembrane</keyword>
<protein>
    <submittedName>
        <fullName evidence="3">Uncharacterized protein</fullName>
    </submittedName>
</protein>
<keyword evidence="2" id="KW-1133">Transmembrane helix</keyword>